<evidence type="ECO:0000256" key="6">
    <source>
        <dbReference type="ARBA" id="ARBA00023004"/>
    </source>
</evidence>
<keyword evidence="4" id="KW-0004">4Fe-4S</keyword>
<dbReference type="AlphaFoldDB" id="A0A7J4IV93"/>
<dbReference type="InterPro" id="IPR004642">
    <property type="entry name" value="Ser_deHydtase_asu"/>
</dbReference>
<keyword evidence="6" id="KW-0408">Iron</keyword>
<evidence type="ECO:0000256" key="2">
    <source>
        <dbReference type="ARBA" id="ARBA00004742"/>
    </source>
</evidence>
<comment type="pathway">
    <text evidence="2">Carbohydrate biosynthesis; gluconeogenesis.</text>
</comment>
<reference evidence="11" key="1">
    <citation type="journal article" date="2020" name="bioRxiv">
        <title>A rank-normalized archaeal taxonomy based on genome phylogeny resolves widespread incomplete and uneven classifications.</title>
        <authorList>
            <person name="Rinke C."/>
            <person name="Chuvochina M."/>
            <person name="Mussig A.J."/>
            <person name="Chaumeil P.-A."/>
            <person name="Waite D.W."/>
            <person name="Whitman W.B."/>
            <person name="Parks D.H."/>
            <person name="Hugenholtz P."/>
        </authorList>
    </citation>
    <scope>NUCLEOTIDE SEQUENCE [LARGE SCALE GENOMIC DNA]</scope>
</reference>
<sequence>MKHLLDRALEEQRSIFELTLDFEVNVNNNRREDVVAEMLRRANVMRDAAHRGVSGNITTQSGLVSGNAKRFYDSLDHSAALTGKLVGKAVAYSLAVAEVNASMGLIVAAPTAGSCGILPGAILALNEEVDGSDERLVNALLTASGVGLFIAERATFAAAVAGCGAEIGASASMASAAITEFCNGTAKQALDAAAISLKSYLGLACDPVAGLVEVPCIKRNAIGVANAFAAADMALNGVESAIPFAQVVDAMYSIGRRLPSELRETSKGGLAVTQTALKVRAMMGNP</sequence>
<evidence type="ECO:0000313" key="10">
    <source>
        <dbReference type="EMBL" id="HIH09441.1"/>
    </source>
</evidence>
<keyword evidence="3" id="KW-0312">Gluconeogenesis</keyword>
<organism evidence="10 11">
    <name type="scientific">Candidatus Iainarchaeum sp</name>
    <dbReference type="NCBI Taxonomy" id="3101447"/>
    <lineage>
        <taxon>Archaea</taxon>
        <taxon>Candidatus Iainarchaeota</taxon>
        <taxon>Candidatus Iainarchaeia</taxon>
        <taxon>Candidatus Iainarchaeales</taxon>
        <taxon>Candidatus Iainarchaeaceae</taxon>
        <taxon>Candidatus Iainarchaeum</taxon>
    </lineage>
</organism>
<comment type="caution">
    <text evidence="10">The sequence shown here is derived from an EMBL/GenBank/DDBJ whole genome shotgun (WGS) entry which is preliminary data.</text>
</comment>
<keyword evidence="7" id="KW-0411">Iron-sulfur</keyword>
<evidence type="ECO:0000256" key="4">
    <source>
        <dbReference type="ARBA" id="ARBA00022485"/>
    </source>
</evidence>
<dbReference type="InterPro" id="IPR051318">
    <property type="entry name" value="Fe-S_L-Ser"/>
</dbReference>
<dbReference type="Pfam" id="PF03313">
    <property type="entry name" value="SDH_alpha"/>
    <property type="match status" value="1"/>
</dbReference>
<dbReference type="GO" id="GO:0006094">
    <property type="term" value="P:gluconeogenesis"/>
    <property type="evidence" value="ECO:0007669"/>
    <property type="project" value="UniProtKB-KW"/>
</dbReference>
<evidence type="ECO:0000259" key="9">
    <source>
        <dbReference type="Pfam" id="PF03313"/>
    </source>
</evidence>
<dbReference type="InterPro" id="IPR005130">
    <property type="entry name" value="Ser_deHydtase-like_asu"/>
</dbReference>
<dbReference type="GO" id="GO:0051539">
    <property type="term" value="F:4 iron, 4 sulfur cluster binding"/>
    <property type="evidence" value="ECO:0007669"/>
    <property type="project" value="UniProtKB-KW"/>
</dbReference>
<accession>A0A7J4IV93</accession>
<comment type="cofactor">
    <cofactor evidence="1">
        <name>[4Fe-4S] cluster</name>
        <dbReference type="ChEBI" id="CHEBI:49883"/>
    </cofactor>
</comment>
<proteinExistence type="predicted"/>
<keyword evidence="5" id="KW-0479">Metal-binding</keyword>
<dbReference type="GO" id="GO:0003941">
    <property type="term" value="F:L-serine ammonia-lyase activity"/>
    <property type="evidence" value="ECO:0007669"/>
    <property type="project" value="UniProtKB-EC"/>
</dbReference>
<evidence type="ECO:0000256" key="1">
    <source>
        <dbReference type="ARBA" id="ARBA00001966"/>
    </source>
</evidence>
<dbReference type="PANTHER" id="PTHR30182:SF1">
    <property type="entry name" value="L-SERINE DEHYDRATASE 1"/>
    <property type="match status" value="1"/>
</dbReference>
<dbReference type="Proteomes" id="UP000565078">
    <property type="component" value="Unassembled WGS sequence"/>
</dbReference>
<dbReference type="EC" id="4.3.1.17" evidence="10"/>
<evidence type="ECO:0000313" key="11">
    <source>
        <dbReference type="Proteomes" id="UP000565078"/>
    </source>
</evidence>
<evidence type="ECO:0000256" key="5">
    <source>
        <dbReference type="ARBA" id="ARBA00022723"/>
    </source>
</evidence>
<keyword evidence="8 10" id="KW-0456">Lyase</keyword>
<evidence type="ECO:0000256" key="8">
    <source>
        <dbReference type="ARBA" id="ARBA00023239"/>
    </source>
</evidence>
<dbReference type="PANTHER" id="PTHR30182">
    <property type="entry name" value="L-SERINE DEHYDRATASE"/>
    <property type="match status" value="1"/>
</dbReference>
<dbReference type="GO" id="GO:0046872">
    <property type="term" value="F:metal ion binding"/>
    <property type="evidence" value="ECO:0007669"/>
    <property type="project" value="UniProtKB-KW"/>
</dbReference>
<gene>
    <name evidence="10" type="primary">sdaAA</name>
    <name evidence="10" type="ORF">HA254_02115</name>
</gene>
<evidence type="ECO:0000256" key="7">
    <source>
        <dbReference type="ARBA" id="ARBA00023014"/>
    </source>
</evidence>
<evidence type="ECO:0000256" key="3">
    <source>
        <dbReference type="ARBA" id="ARBA00022432"/>
    </source>
</evidence>
<name>A0A7J4IV93_9ARCH</name>
<protein>
    <submittedName>
        <fullName evidence="10">L-serine ammonia-lyase, iron-sulfur-dependent, subunit alpha</fullName>
        <ecNumber evidence="10">4.3.1.17</ecNumber>
    </submittedName>
</protein>
<dbReference type="EMBL" id="DUGC01000038">
    <property type="protein sequence ID" value="HIH09441.1"/>
    <property type="molecule type" value="Genomic_DNA"/>
</dbReference>
<dbReference type="NCBIfam" id="TIGR00718">
    <property type="entry name" value="sda_alpha"/>
    <property type="match status" value="1"/>
</dbReference>
<feature type="domain" description="Serine dehydratase-like alpha subunit" evidence="9">
    <location>
        <begin position="12"/>
        <end position="271"/>
    </location>
</feature>